<sequence>MNLNDGSNAPLTELGTEFGTELGTVPRFESARDAQSWLVQQGVKYVLAQFVDIHGVAKAKSVPVAHLDSILTAGAGFAGFAIWGVGIEPNGPDFMAVGDLSTLTTVPWQSGTARIVCEGHVKGEPWAYDARVTLKKQITRLTDRKWTLFTGLEPEFSLLRRSVTGVIEPCDASDTLAKPCYDYKGLSRTRAFLEKLTESMRAAGIDVYQIDHEDANGQFEINYTYTDCLTSCDHFVFFKMAASEIANEMGLICSFMPKPFANRPGNGMHMHMSIGDGASNLFSDKSDPSGMGLSKLAYQFTAGLLAHAPALTALCNPTVNSYKRLVVGRSLTGATWAPAYISYGDNNRSTMVRVPGERIELRLPDGACNPYLATAAVIAAGLDGVDRELSPGAPANENLYEWSPAKLREHGIGVLPQNLEHALDALESDRLICDALGPVADEFLKLKRMEWLEYMRHVSDWEMKSYLEFF</sequence>
<dbReference type="Pfam" id="PF00120">
    <property type="entry name" value="Gln-synt_C"/>
    <property type="match status" value="1"/>
</dbReference>
<evidence type="ECO:0000256" key="6">
    <source>
        <dbReference type="PROSITE-ProRule" id="PRU01330"/>
    </source>
</evidence>
<proteinExistence type="inferred from homology"/>
<comment type="similarity">
    <text evidence="6 7">Belongs to the glutamine synthetase family.</text>
</comment>
<organism evidence="10 11">
    <name type="scientific">Caballeronia udeis</name>
    <dbReference type="NCBI Taxonomy" id="1232866"/>
    <lineage>
        <taxon>Bacteria</taxon>
        <taxon>Pseudomonadati</taxon>
        <taxon>Pseudomonadota</taxon>
        <taxon>Betaproteobacteria</taxon>
        <taxon>Burkholderiales</taxon>
        <taxon>Burkholderiaceae</taxon>
        <taxon>Caballeronia</taxon>
    </lineage>
</organism>
<evidence type="ECO:0000256" key="1">
    <source>
        <dbReference type="ARBA" id="ARBA00001946"/>
    </source>
</evidence>
<keyword evidence="5" id="KW-0460">Magnesium</keyword>
<evidence type="ECO:0000313" key="10">
    <source>
        <dbReference type="EMBL" id="SAL67595.1"/>
    </source>
</evidence>
<dbReference type="InterPro" id="IPR008146">
    <property type="entry name" value="Gln_synth_cat_dom"/>
</dbReference>
<dbReference type="EMBL" id="FCOK02000086">
    <property type="protein sequence ID" value="SAL67595.1"/>
    <property type="molecule type" value="Genomic_DNA"/>
</dbReference>
<feature type="domain" description="GS catalytic" evidence="9">
    <location>
        <begin position="130"/>
        <end position="470"/>
    </location>
</feature>
<dbReference type="SMART" id="SM01230">
    <property type="entry name" value="Gln-synt_C"/>
    <property type="match status" value="1"/>
</dbReference>
<evidence type="ECO:0000256" key="5">
    <source>
        <dbReference type="ARBA" id="ARBA00022842"/>
    </source>
</evidence>
<dbReference type="GO" id="GO:0004356">
    <property type="term" value="F:glutamine synthetase activity"/>
    <property type="evidence" value="ECO:0007669"/>
    <property type="project" value="InterPro"/>
</dbReference>
<evidence type="ECO:0000259" key="8">
    <source>
        <dbReference type="PROSITE" id="PS51986"/>
    </source>
</evidence>
<dbReference type="SUPFAM" id="SSF54368">
    <property type="entry name" value="Glutamine synthetase, N-terminal domain"/>
    <property type="match status" value="1"/>
</dbReference>
<dbReference type="PROSITE" id="PS00181">
    <property type="entry name" value="GLNA_ATP"/>
    <property type="match status" value="1"/>
</dbReference>
<feature type="domain" description="GS beta-grasp" evidence="8">
    <location>
        <begin position="41"/>
        <end position="124"/>
    </location>
</feature>
<keyword evidence="4" id="KW-0067">ATP-binding</keyword>
<evidence type="ECO:0000256" key="7">
    <source>
        <dbReference type="RuleBase" id="RU000384"/>
    </source>
</evidence>
<dbReference type="PANTHER" id="PTHR43785:SF14">
    <property type="entry name" value="GLUTAMINE SYNTHETASE"/>
    <property type="match status" value="1"/>
</dbReference>
<dbReference type="PANTHER" id="PTHR43785">
    <property type="entry name" value="GAMMA-GLUTAMYLPUTRESCINE SYNTHETASE"/>
    <property type="match status" value="1"/>
</dbReference>
<dbReference type="PROSITE" id="PS51987">
    <property type="entry name" value="GS_CATALYTIC"/>
    <property type="match status" value="1"/>
</dbReference>
<dbReference type="InterPro" id="IPR017536">
    <property type="entry name" value="Glutamine_synthetase_typeIII"/>
</dbReference>
<evidence type="ECO:0000256" key="2">
    <source>
        <dbReference type="ARBA" id="ARBA00022598"/>
    </source>
</evidence>
<dbReference type="InterPro" id="IPR027303">
    <property type="entry name" value="Gln_synth_gly_rich_site"/>
</dbReference>
<name>A0A158JG38_9BURK</name>
<keyword evidence="2 10" id="KW-0436">Ligase</keyword>
<dbReference type="RefSeq" id="WP_082913768.1">
    <property type="nucleotide sequence ID" value="NZ_FCOK02000086.1"/>
</dbReference>
<gene>
    <name evidence="10" type="ORF">AWB69_07795</name>
</gene>
<dbReference type="NCBIfam" id="TIGR03105">
    <property type="entry name" value="gln_synth_III"/>
    <property type="match status" value="1"/>
</dbReference>
<dbReference type="AlphaFoldDB" id="A0A158JG38"/>
<dbReference type="PROSITE" id="PS51986">
    <property type="entry name" value="GS_BETA_GRASP"/>
    <property type="match status" value="1"/>
</dbReference>
<dbReference type="SUPFAM" id="SSF55931">
    <property type="entry name" value="Glutamine synthetase/guanido kinase"/>
    <property type="match status" value="1"/>
</dbReference>
<keyword evidence="3" id="KW-0547">Nucleotide-binding</keyword>
<evidence type="ECO:0000313" key="11">
    <source>
        <dbReference type="Proteomes" id="UP000054683"/>
    </source>
</evidence>
<dbReference type="InterPro" id="IPR008147">
    <property type="entry name" value="Gln_synt_N"/>
</dbReference>
<dbReference type="Gene3D" id="3.10.20.70">
    <property type="entry name" value="Glutamine synthetase, N-terminal domain"/>
    <property type="match status" value="1"/>
</dbReference>
<evidence type="ECO:0000259" key="9">
    <source>
        <dbReference type="PROSITE" id="PS51987"/>
    </source>
</evidence>
<dbReference type="InterPro" id="IPR036651">
    <property type="entry name" value="Gln_synt_N_sf"/>
</dbReference>
<dbReference type="InterPro" id="IPR014746">
    <property type="entry name" value="Gln_synth/guanido_kin_cat_dom"/>
</dbReference>
<evidence type="ECO:0000256" key="4">
    <source>
        <dbReference type="ARBA" id="ARBA00022840"/>
    </source>
</evidence>
<accession>A0A158JG38</accession>
<dbReference type="GO" id="GO:0006542">
    <property type="term" value="P:glutamine biosynthetic process"/>
    <property type="evidence" value="ECO:0007669"/>
    <property type="project" value="InterPro"/>
</dbReference>
<dbReference type="Proteomes" id="UP000054683">
    <property type="component" value="Unassembled WGS sequence"/>
</dbReference>
<comment type="cofactor">
    <cofactor evidence="1">
        <name>Mg(2+)</name>
        <dbReference type="ChEBI" id="CHEBI:18420"/>
    </cofactor>
</comment>
<evidence type="ECO:0000256" key="3">
    <source>
        <dbReference type="ARBA" id="ARBA00022741"/>
    </source>
</evidence>
<dbReference type="GO" id="GO:0005524">
    <property type="term" value="F:ATP binding"/>
    <property type="evidence" value="ECO:0007669"/>
    <property type="project" value="UniProtKB-KW"/>
</dbReference>
<protein>
    <submittedName>
        <fullName evidence="10">Glutamate--ammonia ligase</fullName>
    </submittedName>
</protein>
<reference evidence="10 11" key="1">
    <citation type="submission" date="2016-01" db="EMBL/GenBank/DDBJ databases">
        <authorList>
            <person name="Oliw E.H."/>
        </authorList>
    </citation>
    <scope>NUCLEOTIDE SEQUENCE [LARGE SCALE GENOMIC DNA]</scope>
    <source>
        <strain evidence="10">LMG 27134</strain>
    </source>
</reference>
<dbReference type="OrthoDB" id="9807095at2"/>
<dbReference type="Gene3D" id="3.30.590.10">
    <property type="entry name" value="Glutamine synthetase/guanido kinase, catalytic domain"/>
    <property type="match status" value="1"/>
</dbReference>